<accession>A0A1I7ELN1</accession>
<dbReference type="InterPro" id="IPR006935">
    <property type="entry name" value="Helicase/UvrB_N"/>
</dbReference>
<dbReference type="InterPro" id="IPR038718">
    <property type="entry name" value="SNF2-like_sf"/>
</dbReference>
<dbReference type="PROSITE" id="PS51194">
    <property type="entry name" value="HELICASE_CTER"/>
    <property type="match status" value="1"/>
</dbReference>
<dbReference type="SUPFAM" id="SSF52540">
    <property type="entry name" value="P-loop containing nucleoside triphosphate hydrolases"/>
    <property type="match status" value="2"/>
</dbReference>
<dbReference type="PROSITE" id="PS51192">
    <property type="entry name" value="HELICASE_ATP_BIND_1"/>
    <property type="match status" value="1"/>
</dbReference>
<dbReference type="PANTHER" id="PTHR45766">
    <property type="entry name" value="DNA ANNEALING HELICASE AND ENDONUCLEASE ZRANB3 FAMILY MEMBER"/>
    <property type="match status" value="1"/>
</dbReference>
<dbReference type="Gene3D" id="3.40.50.10810">
    <property type="entry name" value="Tandem AAA-ATPase domain"/>
    <property type="match status" value="2"/>
</dbReference>
<dbReference type="Gene3D" id="3.40.50.300">
    <property type="entry name" value="P-loop containing nucleotide triphosphate hydrolases"/>
    <property type="match status" value="1"/>
</dbReference>
<gene>
    <name evidence="5" type="ORF">SAMN05192563_103044</name>
</gene>
<feature type="region of interest" description="Disordered" evidence="2">
    <location>
        <begin position="584"/>
        <end position="625"/>
    </location>
</feature>
<dbReference type="EMBL" id="FPBH01000030">
    <property type="protein sequence ID" value="SFU24848.1"/>
    <property type="molecule type" value="Genomic_DNA"/>
</dbReference>
<dbReference type="GO" id="GO:0016787">
    <property type="term" value="F:hydrolase activity"/>
    <property type="evidence" value="ECO:0007669"/>
    <property type="project" value="UniProtKB-KW"/>
</dbReference>
<feature type="domain" description="Helicase C-terminal" evidence="4">
    <location>
        <begin position="795"/>
        <end position="963"/>
    </location>
</feature>
<protein>
    <submittedName>
        <fullName evidence="5">SNF2 family N-terminal domain-containing protein</fullName>
    </submittedName>
</protein>
<dbReference type="Pfam" id="PF04851">
    <property type="entry name" value="ResIII"/>
    <property type="match status" value="1"/>
</dbReference>
<organism evidence="5 6">
    <name type="scientific">Paraburkholderia aspalathi</name>
    <dbReference type="NCBI Taxonomy" id="1324617"/>
    <lineage>
        <taxon>Bacteria</taxon>
        <taxon>Pseudomonadati</taxon>
        <taxon>Pseudomonadota</taxon>
        <taxon>Betaproteobacteria</taxon>
        <taxon>Burkholderiales</taxon>
        <taxon>Burkholderiaceae</taxon>
        <taxon>Paraburkholderia</taxon>
    </lineage>
</organism>
<name>A0A1I7ELN1_9BURK</name>
<dbReference type="GO" id="GO:0003677">
    <property type="term" value="F:DNA binding"/>
    <property type="evidence" value="ECO:0007669"/>
    <property type="project" value="InterPro"/>
</dbReference>
<evidence type="ECO:0000259" key="3">
    <source>
        <dbReference type="PROSITE" id="PS51192"/>
    </source>
</evidence>
<sequence length="1502" mass="168110">MDNKTDLIPTDLTAQAVRSYIDFDGHDAVRATPSAQAVLQSEGVAALWHLLQSKSFAYLADEVGMGKTRQAMGIIATQFLRKPDSRVVIVCSSATLQRQWQSEWSEFLRTCYRLLDNRLLSTAQASPLEHLHFHHGLRDFVKTLSLGDARIHLMRYSSFSRPLSFKGEDSASILEEYRDKIGAASIDDMDKGECAIPAARRKLSKAEKEDLTHALGAAYCRRIGALMTNGSRLENGESVPNQPLDLVIFDEAQYLRHTGNFQNSHIAAIFRRNVERWLFMSATPLHSSVNDIRSLDTYLCRKPLFAGSADDKRELEIPRDCGNCNYQESCSRITWQLHAQPEGTRDVVPLLPKFMVRRTRTYADSQDTRYGKIQYRKYERIRYTGADDPFLSLTMSLVQKRLVGALAGKGNKFRLGECASFESLSASVRRTLGSWKQGTSEPIAEREYESLRDARQHTQDDEPGIAFDRTVIDDLNRDFENAMKALDGATPAARQGFALPHAKLNRAADALFEHSLKDASCQKTLVFVRRIDTVEEIRDLLNMKFQQQMDQRIETWRTQLMGSAFGMQGKSPWIKGEFWETEHARPTESADEEVVAAERKADEDVERESIEQLGDEGSSADEPRGTAYKDALKLPYFEALKRAKKGGDHGMLVSFGSRLLSAKDASRNPLRGFLLKRPQACDEVVSNANESHWHNNAARWTRFLKIVLGDRRAEELRVDPARQWLFGNAAANAVDAWKLAALQLCVLQSIRQTDFLVDLYILHTHVARTPTDKAELPDKLLWLLEAGPHDAASHALANYIGNWKERFRRWIEHFDLIVDKCMRSGAAVDWEEIYRERVHLAFRQMSPVIGRSSRLRNQNAVTQFKFPTYPNVLICTDVLKEGVDMHLFCDNIVHYGVAWTSGDLEQRIGRIDRLGSLIGRRIERFASAQGDRTQGLPRLGVAFPYLDGTLDRFQVERVIQAKIVSDLRMDLGKRKDEIGELSLATFDDDESIQVAGTNDLPQSGAVFFPDSARALVAKDAAPSEIALLDGIRCKSGDDAVRSVQATDESALTSAEYLPAFNCVRVRRCVSGKSGDGRLVQRTIDTGTGVLRLSRTGPKDADIVCTEEMLIPGAHAEARSLSEALAEGEPSSVKHANADGFALDPLVKTATRAMDMSYAFACRGQGSGKVILESVGGEFWLLRTAVCAAAAVVSTADGRNLQRWLATKNRDRRWGYLMVEAGIVWFAVVVSDADGDEQNLLTRLSAEMGRMALYYRSTVKNPEQYVEKEYRARAVFPALAALSQSYGGDADLRVSRLLKIFREGNISSMKHDDFLACGSVLAGVQEWFNDAFKAVLDTLCETADENPQRRLTVTPVGFLEGGILHLCAEGKEHFRIQAYLDLNDAMGNKNVISGPKMVWELAASPIVRGPKPELPLSKYDELPHVWPDAWEGEVAEGAAAFTCKGDKYRFVTLYHHPGAWDRARTDLLEAWQAVRTKMQALTNFQRKGCRDTLIQAVSPTRAV</sequence>
<dbReference type="PANTHER" id="PTHR45766:SF6">
    <property type="entry name" value="SWI_SNF-RELATED MATRIX-ASSOCIATED ACTIN-DEPENDENT REGULATOR OF CHROMATIN SUBFAMILY A-LIKE PROTEIN 1"/>
    <property type="match status" value="1"/>
</dbReference>
<dbReference type="SMART" id="SM00490">
    <property type="entry name" value="HELICc"/>
    <property type="match status" value="1"/>
</dbReference>
<dbReference type="Pfam" id="PF00271">
    <property type="entry name" value="Helicase_C"/>
    <property type="match status" value="1"/>
</dbReference>
<dbReference type="Proteomes" id="UP000198844">
    <property type="component" value="Unassembled WGS sequence"/>
</dbReference>
<feature type="domain" description="Helicase ATP-binding" evidence="3">
    <location>
        <begin position="48"/>
        <end position="302"/>
    </location>
</feature>
<evidence type="ECO:0000313" key="5">
    <source>
        <dbReference type="EMBL" id="SFU24848.1"/>
    </source>
</evidence>
<evidence type="ECO:0000313" key="6">
    <source>
        <dbReference type="Proteomes" id="UP000198844"/>
    </source>
</evidence>
<evidence type="ECO:0000256" key="2">
    <source>
        <dbReference type="SAM" id="MobiDB-lite"/>
    </source>
</evidence>
<evidence type="ECO:0000259" key="4">
    <source>
        <dbReference type="PROSITE" id="PS51194"/>
    </source>
</evidence>
<dbReference type="RefSeq" id="WP_167378504.1">
    <property type="nucleotide sequence ID" value="NZ_FPBH01000030.1"/>
</dbReference>
<feature type="compositionally biased region" description="Basic and acidic residues" evidence="2">
    <location>
        <begin position="596"/>
        <end position="610"/>
    </location>
</feature>
<dbReference type="GO" id="GO:0005524">
    <property type="term" value="F:ATP binding"/>
    <property type="evidence" value="ECO:0007669"/>
    <property type="project" value="InterPro"/>
</dbReference>
<dbReference type="InterPro" id="IPR027417">
    <property type="entry name" value="P-loop_NTPase"/>
</dbReference>
<dbReference type="InterPro" id="IPR014001">
    <property type="entry name" value="Helicase_ATP-bd"/>
</dbReference>
<reference evidence="5 6" key="1">
    <citation type="submission" date="2016-10" db="EMBL/GenBank/DDBJ databases">
        <authorList>
            <person name="de Groot N.N."/>
        </authorList>
    </citation>
    <scope>NUCLEOTIDE SEQUENCE [LARGE SCALE GENOMIC DNA]</scope>
    <source>
        <strain evidence="5 6">LMG 27731</strain>
    </source>
</reference>
<evidence type="ECO:0000256" key="1">
    <source>
        <dbReference type="ARBA" id="ARBA00022801"/>
    </source>
</evidence>
<dbReference type="InterPro" id="IPR001650">
    <property type="entry name" value="Helicase_C-like"/>
</dbReference>
<keyword evidence="1" id="KW-0378">Hydrolase</keyword>
<dbReference type="CDD" id="cd18785">
    <property type="entry name" value="SF2_C"/>
    <property type="match status" value="1"/>
</dbReference>
<dbReference type="SMART" id="SM00487">
    <property type="entry name" value="DEXDc"/>
    <property type="match status" value="1"/>
</dbReference>
<proteinExistence type="predicted"/>